<feature type="coiled-coil region" evidence="1">
    <location>
        <begin position="168"/>
        <end position="258"/>
    </location>
</feature>
<keyword evidence="1" id="KW-0175">Coiled coil</keyword>
<dbReference type="InterPro" id="IPR035892">
    <property type="entry name" value="C2_domain_sf"/>
</dbReference>
<reference evidence="4" key="1">
    <citation type="submission" date="2025-08" db="UniProtKB">
        <authorList>
            <consortium name="RefSeq"/>
        </authorList>
    </citation>
    <scope>IDENTIFICATION</scope>
    <source>
        <tissue evidence="4">Whole body</tissue>
    </source>
</reference>
<feature type="region of interest" description="Disordered" evidence="2">
    <location>
        <begin position="1"/>
        <end position="46"/>
    </location>
</feature>
<accession>A0A8B8GRW7</accession>
<feature type="coiled-coil region" evidence="1">
    <location>
        <begin position="342"/>
        <end position="436"/>
    </location>
</feature>
<evidence type="ECO:0000256" key="1">
    <source>
        <dbReference type="SAM" id="Coils"/>
    </source>
</evidence>
<dbReference type="GeneID" id="112694511"/>
<dbReference type="SUPFAM" id="SSF49562">
    <property type="entry name" value="C2 domain (Calcium/lipid-binding domain, CaLB)"/>
    <property type="match status" value="1"/>
</dbReference>
<feature type="compositionally biased region" description="Polar residues" evidence="2">
    <location>
        <begin position="1"/>
        <end position="33"/>
    </location>
</feature>
<evidence type="ECO:0000256" key="2">
    <source>
        <dbReference type="SAM" id="MobiDB-lite"/>
    </source>
</evidence>
<proteinExistence type="predicted"/>
<sequence length="708" mass="81653">MTTNVSPNRSNIISSSHPSKGSLTDRPSSCSNKSLEHNKSCPVHSRPLSYKTIGQCHDKIEELEKQNIRLVSKIKVLKYQLKTSSNLYNNIHQRPEKPLSRHSQRSTPIKLQKMSRLSRVGFDENEKIITLPERKFESTESFDSESSLVENKSKFKENIELIQSHRVIKSMEIQMETLQAQCKAFEQNLIDVNKLFKKKQDEYDKLKEKLNNEEHNLSELKLKYNAFKESNKALEEQIRDLQKEKLSLKEHNQKLLQITSKPQHQISGLKLKELEENFSDSRAGLLKQMEENSKYIAELKGTINENEIKLSNYIDENKCLKILLQNQHSELSKLLELKDNEISNKYKEINQILQENSELKEKIKIIIKTPQVNDSEDVTVHQNLESEDKRLKSQIQELQQEQVKINQTLNSQSYLNTMLKDKLDQAERDLKAASQLTKIFMNLFTDITRLDISEPLIATLEIIEKAVCSIKKNIEINGENKEFEEIVNNTLEILVLFRDQMVKRQTIFNQVQSPKKPIVNLITDSMTKSENTPRIQEDSAQLEININTVSFSTESIQHLKSLQSEPNIFLTWGFKDQEDIAYSPSRLAWAADFNCSCYYRSNSSTELLHFVAKHGLFINVHLVTEKLSPIIASGLVNTMDSINNPMIKFNLIVPITGKNIDAKLKCSIQLICDYHEIQTYSQMVDDEYSNIGVPINKPLIQAAPNNSY</sequence>
<dbReference type="AlphaFoldDB" id="A0A8B8GRW7"/>
<evidence type="ECO:0000313" key="3">
    <source>
        <dbReference type="Proteomes" id="UP000694846"/>
    </source>
</evidence>
<gene>
    <name evidence="4" type="primary">LOC112694511</name>
</gene>
<keyword evidence="3" id="KW-1185">Reference proteome</keyword>
<name>A0A8B8GRW7_9HEMI</name>
<dbReference type="Gene3D" id="2.60.40.150">
    <property type="entry name" value="C2 domain"/>
    <property type="match status" value="1"/>
</dbReference>
<dbReference type="OrthoDB" id="2133912at2759"/>
<evidence type="ECO:0000313" key="4">
    <source>
        <dbReference type="RefSeq" id="XP_025425785.1"/>
    </source>
</evidence>
<dbReference type="Proteomes" id="UP000694846">
    <property type="component" value="Unplaced"/>
</dbReference>
<protein>
    <submittedName>
        <fullName evidence="4">Interaptin-like isoform X1</fullName>
    </submittedName>
</protein>
<organism evidence="3 4">
    <name type="scientific">Sipha flava</name>
    <name type="common">yellow sugarcane aphid</name>
    <dbReference type="NCBI Taxonomy" id="143950"/>
    <lineage>
        <taxon>Eukaryota</taxon>
        <taxon>Metazoa</taxon>
        <taxon>Ecdysozoa</taxon>
        <taxon>Arthropoda</taxon>
        <taxon>Hexapoda</taxon>
        <taxon>Insecta</taxon>
        <taxon>Pterygota</taxon>
        <taxon>Neoptera</taxon>
        <taxon>Paraneoptera</taxon>
        <taxon>Hemiptera</taxon>
        <taxon>Sternorrhyncha</taxon>
        <taxon>Aphidomorpha</taxon>
        <taxon>Aphidoidea</taxon>
        <taxon>Aphididae</taxon>
        <taxon>Sipha</taxon>
    </lineage>
</organism>
<dbReference type="RefSeq" id="XP_025425785.1">
    <property type="nucleotide sequence ID" value="XM_025570000.1"/>
</dbReference>